<dbReference type="GO" id="GO:0004534">
    <property type="term" value="F:5'-3' RNA exonuclease activity"/>
    <property type="evidence" value="ECO:0007669"/>
    <property type="project" value="TreeGrafter"/>
</dbReference>
<sequence length="291" mass="31533">MGEQAEQWAPQYCDYHMHSTASDGSLSPAALMQAAWQAGLREVALTDHDTLNGIDEASDAANALGLRLIPGMEFSCTWKGFTLHVVALWPQGLTSEAHTLAESQRQARWARAAQIVQRLIKCRCPVSLEEATAEAGGEVPGRPHFARVMVRKGFVKNTGTAFRKVLGSGKPGDVKRHWPDMEEAIGSLKSAGALTALAHPFSYKLTRSKRIRLVTAFAEAGGDAVEIVNGWQQPSQIQSIQRTCQELGLKMSWGSDFHSPGPGWRLGGFSTVPDDVDPLSQCWKVASGIVA</sequence>
<organism evidence="2 3">
    <name type="scientific">Terasakiispira papahanaumokuakeensis</name>
    <dbReference type="NCBI Taxonomy" id="197479"/>
    <lineage>
        <taxon>Bacteria</taxon>
        <taxon>Pseudomonadati</taxon>
        <taxon>Pseudomonadota</taxon>
        <taxon>Gammaproteobacteria</taxon>
        <taxon>Oceanospirillales</taxon>
        <taxon>Terasakiispira</taxon>
    </lineage>
</organism>
<reference evidence="2 3" key="1">
    <citation type="submission" date="2016-08" db="EMBL/GenBank/DDBJ databases">
        <authorList>
            <person name="Seilhamer J.J."/>
        </authorList>
    </citation>
    <scope>NUCLEOTIDE SEQUENCE [LARGE SCALE GENOMIC DNA]</scope>
    <source>
        <strain evidence="2 3">PH27A</strain>
    </source>
</reference>
<comment type="caution">
    <text evidence="2">The sequence shown here is derived from an EMBL/GenBank/DDBJ whole genome shotgun (WGS) entry which is preliminary data.</text>
</comment>
<dbReference type="InterPro" id="IPR052018">
    <property type="entry name" value="PHP_domain"/>
</dbReference>
<dbReference type="GO" id="GO:0035312">
    <property type="term" value="F:5'-3' DNA exonuclease activity"/>
    <property type="evidence" value="ECO:0007669"/>
    <property type="project" value="TreeGrafter"/>
</dbReference>
<dbReference type="PANTHER" id="PTHR42924:SF3">
    <property type="entry name" value="POLYMERASE_HISTIDINOL PHOSPHATASE N-TERMINAL DOMAIN-CONTAINING PROTEIN"/>
    <property type="match status" value="1"/>
</dbReference>
<dbReference type="CDD" id="cd07438">
    <property type="entry name" value="PHP_HisPPase_AMP"/>
    <property type="match status" value="1"/>
</dbReference>
<dbReference type="SMART" id="SM00481">
    <property type="entry name" value="POLIIIAc"/>
    <property type="match status" value="1"/>
</dbReference>
<dbReference type="PANTHER" id="PTHR42924">
    <property type="entry name" value="EXONUCLEASE"/>
    <property type="match status" value="1"/>
</dbReference>
<dbReference type="AlphaFoldDB" id="A0A1E2VAS7"/>
<accession>A0A1E2VAS7</accession>
<dbReference type="InterPro" id="IPR004013">
    <property type="entry name" value="PHP_dom"/>
</dbReference>
<dbReference type="EMBL" id="MDTQ01000001">
    <property type="protein sequence ID" value="ODC04119.1"/>
    <property type="molecule type" value="Genomic_DNA"/>
</dbReference>
<dbReference type="InterPro" id="IPR016195">
    <property type="entry name" value="Pol/histidinol_Pase-like"/>
</dbReference>
<dbReference type="OrthoDB" id="9804333at2"/>
<name>A0A1E2VAS7_9GAMM</name>
<dbReference type="Pfam" id="PF02811">
    <property type="entry name" value="PHP"/>
    <property type="match status" value="1"/>
</dbReference>
<evidence type="ECO:0000313" key="3">
    <source>
        <dbReference type="Proteomes" id="UP000094291"/>
    </source>
</evidence>
<dbReference type="STRING" id="197479.BFW38_11880"/>
<dbReference type="SUPFAM" id="SSF89550">
    <property type="entry name" value="PHP domain-like"/>
    <property type="match status" value="1"/>
</dbReference>
<evidence type="ECO:0000313" key="2">
    <source>
        <dbReference type="EMBL" id="ODC04119.1"/>
    </source>
</evidence>
<dbReference type="Gene3D" id="3.20.20.140">
    <property type="entry name" value="Metal-dependent hydrolases"/>
    <property type="match status" value="1"/>
</dbReference>
<dbReference type="InterPro" id="IPR003141">
    <property type="entry name" value="Pol/His_phosphatase_N"/>
</dbReference>
<dbReference type="RefSeq" id="WP_068998970.1">
    <property type="nucleotide sequence ID" value="NZ_MDTQ01000001.1"/>
</dbReference>
<evidence type="ECO:0000259" key="1">
    <source>
        <dbReference type="SMART" id="SM00481"/>
    </source>
</evidence>
<keyword evidence="3" id="KW-1185">Reference proteome</keyword>
<protein>
    <recommendedName>
        <fullName evidence="1">Polymerase/histidinol phosphatase N-terminal domain-containing protein</fullName>
    </recommendedName>
</protein>
<dbReference type="Gene3D" id="1.10.150.650">
    <property type="match status" value="1"/>
</dbReference>
<feature type="domain" description="Polymerase/histidinol phosphatase N-terminal" evidence="1">
    <location>
        <begin position="13"/>
        <end position="78"/>
    </location>
</feature>
<proteinExistence type="predicted"/>
<dbReference type="Proteomes" id="UP000094291">
    <property type="component" value="Unassembled WGS sequence"/>
</dbReference>
<gene>
    <name evidence="2" type="ORF">BFW38_11880</name>
</gene>